<keyword evidence="1" id="KW-0175">Coiled coil</keyword>
<accession>A0A8J5MV83</accession>
<dbReference type="PROSITE" id="PS51205">
    <property type="entry name" value="VPS9"/>
    <property type="match status" value="1"/>
</dbReference>
<keyword evidence="5" id="KW-1185">Reference proteome</keyword>
<protein>
    <submittedName>
        <fullName evidence="4">Rab5 GDP/GTP exchange factor-like</fullName>
    </submittedName>
</protein>
<feature type="compositionally biased region" description="Pro residues" evidence="2">
    <location>
        <begin position="585"/>
        <end position="605"/>
    </location>
</feature>
<sequence>MGALKSCLIRPGLVPDFTSTSQTCCVGRDAVTMATPLGTATAPKLTSTATSLMSRKFDRFEEKRRQQLDKKTKAVKSIFRKSQSKDPSKGEHVKPTRQHSIESQSVGQEFNEFLKTLSKDTQIRVSKQINSFVDKMLRCVEFQSVDESGEQVHDFYNTMNEMVTLPGAYHELTQEEVDRVNELTERYVTTRLYKALITLVNAVNEEKDLAIQNRIRSLAWVSSQHLECGVKETSEEVRESLDLVITDKLKCLVSSSHHVLNLLKQSNGGSPASADDFLPALIYCILQANPPLLHSNIAYITNFAQQSSLQSGEAGYFFTNLCCAVAFIEKMTADSLGLTADEFERYMSGVALPPNALEGDAWLCEGMRVMQQNLKTLDDLQVRMDRLITESDSLVQEMDMMAGGKLLTVEASGTATGGSGYPSHPSTAPLSPDILAAQQSLSFLQGLTDLGAGLTLALDTGGSQGVENVKYQENKSLLDDSPPSNMSSLPDLLDSFGPLEGSGPVSLPSVVDPFVRSAGSTPPPLPPKHSSVPPPLVARIGAGPAVLDPSQPPPRSSYSGFTIQGGRIPNIPCDTGHLPHSFSTPPDPLSPPLEGPQPPLPPPLIPTASGAEGGSSGASSEVSTPRQQLQKEDTIDKVYSVLGDIVQTFDSLL</sequence>
<dbReference type="Gene3D" id="1.20.1050.80">
    <property type="entry name" value="VPS9 domain"/>
    <property type="match status" value="1"/>
</dbReference>
<dbReference type="Proteomes" id="UP000747542">
    <property type="component" value="Unassembled WGS sequence"/>
</dbReference>
<dbReference type="AlphaFoldDB" id="A0A8J5MV83"/>
<feature type="coiled-coil region" evidence="1">
    <location>
        <begin position="370"/>
        <end position="397"/>
    </location>
</feature>
<dbReference type="GO" id="GO:0005085">
    <property type="term" value="F:guanyl-nucleotide exchange factor activity"/>
    <property type="evidence" value="ECO:0007669"/>
    <property type="project" value="InterPro"/>
</dbReference>
<dbReference type="PANTHER" id="PTHR23101">
    <property type="entry name" value="RAB GDP/GTP EXCHANGE FACTOR"/>
    <property type="match status" value="1"/>
</dbReference>
<dbReference type="Pfam" id="PF02204">
    <property type="entry name" value="VPS9"/>
    <property type="match status" value="1"/>
</dbReference>
<evidence type="ECO:0000256" key="1">
    <source>
        <dbReference type="SAM" id="Coils"/>
    </source>
</evidence>
<dbReference type="GO" id="GO:0016192">
    <property type="term" value="P:vesicle-mediated transport"/>
    <property type="evidence" value="ECO:0007669"/>
    <property type="project" value="InterPro"/>
</dbReference>
<dbReference type="InterPro" id="IPR037191">
    <property type="entry name" value="VPS9_dom_sf"/>
</dbReference>
<dbReference type="Pfam" id="PF18151">
    <property type="entry name" value="DUF5601"/>
    <property type="match status" value="1"/>
</dbReference>
<dbReference type="InterPro" id="IPR041545">
    <property type="entry name" value="DUF5601"/>
</dbReference>
<evidence type="ECO:0000259" key="3">
    <source>
        <dbReference type="PROSITE" id="PS51205"/>
    </source>
</evidence>
<evidence type="ECO:0000256" key="2">
    <source>
        <dbReference type="SAM" id="MobiDB-lite"/>
    </source>
</evidence>
<dbReference type="SUPFAM" id="SSF109993">
    <property type="entry name" value="VPS9 domain"/>
    <property type="match status" value="1"/>
</dbReference>
<evidence type="ECO:0000313" key="5">
    <source>
        <dbReference type="Proteomes" id="UP000747542"/>
    </source>
</evidence>
<dbReference type="GO" id="GO:0031267">
    <property type="term" value="F:small GTPase binding"/>
    <property type="evidence" value="ECO:0007669"/>
    <property type="project" value="TreeGrafter"/>
</dbReference>
<dbReference type="Gene3D" id="1.10.246.120">
    <property type="match status" value="1"/>
</dbReference>
<dbReference type="InterPro" id="IPR045046">
    <property type="entry name" value="Vps9-like"/>
</dbReference>
<proteinExistence type="predicted"/>
<feature type="region of interest" description="Disordered" evidence="2">
    <location>
        <begin position="71"/>
        <end position="105"/>
    </location>
</feature>
<evidence type="ECO:0000313" key="4">
    <source>
        <dbReference type="EMBL" id="KAG7165695.1"/>
    </source>
</evidence>
<organism evidence="4 5">
    <name type="scientific">Homarus americanus</name>
    <name type="common">American lobster</name>
    <dbReference type="NCBI Taxonomy" id="6706"/>
    <lineage>
        <taxon>Eukaryota</taxon>
        <taxon>Metazoa</taxon>
        <taxon>Ecdysozoa</taxon>
        <taxon>Arthropoda</taxon>
        <taxon>Crustacea</taxon>
        <taxon>Multicrustacea</taxon>
        <taxon>Malacostraca</taxon>
        <taxon>Eumalacostraca</taxon>
        <taxon>Eucarida</taxon>
        <taxon>Decapoda</taxon>
        <taxon>Pleocyemata</taxon>
        <taxon>Astacidea</taxon>
        <taxon>Nephropoidea</taxon>
        <taxon>Nephropidae</taxon>
        <taxon>Homarus</taxon>
    </lineage>
</organism>
<dbReference type="SMART" id="SM00167">
    <property type="entry name" value="VPS9"/>
    <property type="match status" value="1"/>
</dbReference>
<gene>
    <name evidence="4" type="primary">RABGEF1-L</name>
    <name evidence="4" type="ORF">Hamer_G023595</name>
</gene>
<feature type="region of interest" description="Disordered" evidence="2">
    <location>
        <begin position="518"/>
        <end position="634"/>
    </location>
</feature>
<comment type="caution">
    <text evidence="4">The sequence shown here is derived from an EMBL/GenBank/DDBJ whole genome shotgun (WGS) entry which is preliminary data.</text>
</comment>
<feature type="compositionally biased region" description="Basic and acidic residues" evidence="2">
    <location>
        <begin position="83"/>
        <end position="94"/>
    </location>
</feature>
<dbReference type="EMBL" id="JAHLQT010023937">
    <property type="protein sequence ID" value="KAG7165695.1"/>
    <property type="molecule type" value="Genomic_DNA"/>
</dbReference>
<dbReference type="GO" id="GO:0005829">
    <property type="term" value="C:cytosol"/>
    <property type="evidence" value="ECO:0007669"/>
    <property type="project" value="TreeGrafter"/>
</dbReference>
<feature type="compositionally biased region" description="Pro residues" evidence="2">
    <location>
        <begin position="521"/>
        <end position="536"/>
    </location>
</feature>
<name>A0A8J5MV83_HOMAM</name>
<reference evidence="4" key="1">
    <citation type="journal article" date="2021" name="Sci. Adv.">
        <title>The American lobster genome reveals insights on longevity, neural, and immune adaptations.</title>
        <authorList>
            <person name="Polinski J.M."/>
            <person name="Zimin A.V."/>
            <person name="Clark K.F."/>
            <person name="Kohn A.B."/>
            <person name="Sadowski N."/>
            <person name="Timp W."/>
            <person name="Ptitsyn A."/>
            <person name="Khanna P."/>
            <person name="Romanova D.Y."/>
            <person name="Williams P."/>
            <person name="Greenwood S.J."/>
            <person name="Moroz L.L."/>
            <person name="Walt D.R."/>
            <person name="Bodnar A.G."/>
        </authorList>
    </citation>
    <scope>NUCLEOTIDE SEQUENCE</scope>
    <source>
        <strain evidence="4">GMGI-L3</strain>
    </source>
</reference>
<dbReference type="PANTHER" id="PTHR23101:SF122">
    <property type="entry name" value="RABAPTIN-5-ASSOCIATED EXCHANGE FACTOR FOR RAB5"/>
    <property type="match status" value="1"/>
</dbReference>
<dbReference type="GO" id="GO:0030139">
    <property type="term" value="C:endocytic vesicle"/>
    <property type="evidence" value="ECO:0007669"/>
    <property type="project" value="TreeGrafter"/>
</dbReference>
<dbReference type="InterPro" id="IPR003123">
    <property type="entry name" value="VPS9"/>
</dbReference>
<feature type="domain" description="VPS9" evidence="3">
    <location>
        <begin position="205"/>
        <end position="337"/>
    </location>
</feature>